<sequence length="97" mass="10824">LTADELCVTFLRQSVKGVYEVTVQQKDGRSVADLLISRGFAVPFKWGIGPPLPSYETCSLVRSDDLEHVLPIFTAQLSDHLETVDQVIDVYVLFTLL</sequence>
<organism evidence="1">
    <name type="scientific">Gongylonema pulchrum</name>
    <dbReference type="NCBI Taxonomy" id="637853"/>
    <lineage>
        <taxon>Eukaryota</taxon>
        <taxon>Metazoa</taxon>
        <taxon>Ecdysozoa</taxon>
        <taxon>Nematoda</taxon>
        <taxon>Chromadorea</taxon>
        <taxon>Rhabditida</taxon>
        <taxon>Spirurina</taxon>
        <taxon>Spiruromorpha</taxon>
        <taxon>Spiruroidea</taxon>
        <taxon>Gongylonematidae</taxon>
        <taxon>Gongylonema</taxon>
    </lineage>
</organism>
<dbReference type="AlphaFoldDB" id="A0A183ESQ1"/>
<evidence type="ECO:0000313" key="1">
    <source>
        <dbReference type="WBParaSite" id="GPUH_0002402201-mRNA-1"/>
    </source>
</evidence>
<proteinExistence type="predicted"/>
<dbReference type="WBParaSite" id="GPUH_0002402201-mRNA-1">
    <property type="protein sequence ID" value="GPUH_0002402201-mRNA-1"/>
    <property type="gene ID" value="GPUH_0002402201"/>
</dbReference>
<protein>
    <submittedName>
        <fullName evidence="1">Acetyltransf_18 domain-containing protein</fullName>
    </submittedName>
</protein>
<name>A0A183ESQ1_9BILA</name>
<reference evidence="1" key="1">
    <citation type="submission" date="2016-06" db="UniProtKB">
        <authorList>
            <consortium name="WormBaseParasite"/>
        </authorList>
    </citation>
    <scope>IDENTIFICATION</scope>
</reference>
<accession>A0A183ESQ1</accession>